<comment type="caution">
    <text evidence="1">The sequence shown here is derived from an EMBL/GenBank/DDBJ whole genome shotgun (WGS) entry which is preliminary data.</text>
</comment>
<accession>A0AAV2PX88</accession>
<dbReference type="AlphaFoldDB" id="A0AAV2PX88"/>
<evidence type="ECO:0000313" key="2">
    <source>
        <dbReference type="Proteomes" id="UP001497623"/>
    </source>
</evidence>
<organism evidence="1 2">
    <name type="scientific">Meganyctiphanes norvegica</name>
    <name type="common">Northern krill</name>
    <name type="synonym">Thysanopoda norvegica</name>
    <dbReference type="NCBI Taxonomy" id="48144"/>
    <lineage>
        <taxon>Eukaryota</taxon>
        <taxon>Metazoa</taxon>
        <taxon>Ecdysozoa</taxon>
        <taxon>Arthropoda</taxon>
        <taxon>Crustacea</taxon>
        <taxon>Multicrustacea</taxon>
        <taxon>Malacostraca</taxon>
        <taxon>Eumalacostraca</taxon>
        <taxon>Eucarida</taxon>
        <taxon>Euphausiacea</taxon>
        <taxon>Euphausiidae</taxon>
        <taxon>Meganyctiphanes</taxon>
    </lineage>
</organism>
<name>A0AAV2PX88_MEGNR</name>
<dbReference type="Proteomes" id="UP001497623">
    <property type="component" value="Unassembled WGS sequence"/>
</dbReference>
<gene>
    <name evidence="1" type="ORF">MNOR_LOCUS4766</name>
</gene>
<keyword evidence="2" id="KW-1185">Reference proteome</keyword>
<evidence type="ECO:0000313" key="1">
    <source>
        <dbReference type="EMBL" id="CAL4065438.1"/>
    </source>
</evidence>
<sequence>MLAAVRLEQRGAVHFCVRLGRSPSETHELLETAYQQNALRKAATTTYHNRFNTLGDKVYNTPSPKMKKSRSPRLRKTLFGAKDNNDLVDFIISQQAIRYNRSDGQSELDSLNQSDNFPDMGDCENDSMGYNDNFSDVGDCIDESLVNSDRLKTTSDLESENTMVDYTDHGLRSTCYTSTMPYCRFDSIF</sequence>
<reference evidence="1 2" key="1">
    <citation type="submission" date="2024-05" db="EMBL/GenBank/DDBJ databases">
        <authorList>
            <person name="Wallberg A."/>
        </authorList>
    </citation>
    <scope>NUCLEOTIDE SEQUENCE [LARGE SCALE GENOMIC DNA]</scope>
</reference>
<proteinExistence type="predicted"/>
<dbReference type="EMBL" id="CAXKWB010001777">
    <property type="protein sequence ID" value="CAL4065438.1"/>
    <property type="molecule type" value="Genomic_DNA"/>
</dbReference>
<protein>
    <submittedName>
        <fullName evidence="1">Uncharacterized protein</fullName>
    </submittedName>
</protein>